<feature type="compositionally biased region" description="Low complexity" evidence="1">
    <location>
        <begin position="404"/>
        <end position="419"/>
    </location>
</feature>
<protein>
    <submittedName>
        <fullName evidence="2">Uncharacterized protein</fullName>
    </submittedName>
</protein>
<comment type="caution">
    <text evidence="2">The sequence shown here is derived from an EMBL/GenBank/DDBJ whole genome shotgun (WGS) entry which is preliminary data.</text>
</comment>
<keyword evidence="3" id="KW-1185">Reference proteome</keyword>
<sequence length="419" mass="47840">MSAVVPRADVTPGPIIFVPVDPTQDKKRKNATLTEDQLTQEGRDALAAALEAVCDFASEKAERLVETYGYEKEYYLRLIFSGGASKMSERRSNPYNAWVHDLAKRYSQGPHTTEVVNLFHLQREHRHEYDALTEQQKHKLVTAYDEDRQLRKLLSPRFEQGDREQDIRQSFKAMQDMFLSLKLRAGCDGFICLVKSDDDLSFPSMWYFTNPEIDRYLSSSITRWDIGRIGELTEKFCMEAGNIMRHLTTNRERAIWFKKEISEKLNSKLAEITGNPKAAMAYKDYDGKVALGHGVILEGWTHEIFAAPSALPMTLEPLRILFDALNSGHCHFRRLTGPELTARQVAYGEKLKNGMVTIRKERSDKGTKRKFYRSDIYTANDDQEEGPSQKRACLEDHPSGFPPDSSSDSSSNSDSSDEW</sequence>
<dbReference type="OrthoDB" id="2803164at2759"/>
<organism evidence="2 3">
    <name type="scientific">Ganoderma sinense ZZ0214-1</name>
    <dbReference type="NCBI Taxonomy" id="1077348"/>
    <lineage>
        <taxon>Eukaryota</taxon>
        <taxon>Fungi</taxon>
        <taxon>Dikarya</taxon>
        <taxon>Basidiomycota</taxon>
        <taxon>Agaricomycotina</taxon>
        <taxon>Agaricomycetes</taxon>
        <taxon>Polyporales</taxon>
        <taxon>Polyporaceae</taxon>
        <taxon>Ganoderma</taxon>
    </lineage>
</organism>
<evidence type="ECO:0000313" key="2">
    <source>
        <dbReference type="EMBL" id="PIL33487.1"/>
    </source>
</evidence>
<evidence type="ECO:0000313" key="3">
    <source>
        <dbReference type="Proteomes" id="UP000230002"/>
    </source>
</evidence>
<dbReference type="AlphaFoldDB" id="A0A2G8SIE3"/>
<accession>A0A2G8SIE3</accession>
<gene>
    <name evidence="2" type="ORF">GSI_04110</name>
</gene>
<dbReference type="Proteomes" id="UP000230002">
    <property type="component" value="Unassembled WGS sequence"/>
</dbReference>
<feature type="region of interest" description="Disordered" evidence="1">
    <location>
        <begin position="371"/>
        <end position="419"/>
    </location>
</feature>
<dbReference type="EMBL" id="AYKW01000007">
    <property type="protein sequence ID" value="PIL33487.1"/>
    <property type="molecule type" value="Genomic_DNA"/>
</dbReference>
<evidence type="ECO:0000256" key="1">
    <source>
        <dbReference type="SAM" id="MobiDB-lite"/>
    </source>
</evidence>
<reference evidence="2 3" key="1">
    <citation type="journal article" date="2015" name="Sci. Rep.">
        <title>Chromosome-level genome map provides insights into diverse defense mechanisms in the medicinal fungus Ganoderma sinense.</title>
        <authorList>
            <person name="Zhu Y."/>
            <person name="Xu J."/>
            <person name="Sun C."/>
            <person name="Zhou S."/>
            <person name="Xu H."/>
            <person name="Nelson D.R."/>
            <person name="Qian J."/>
            <person name="Song J."/>
            <person name="Luo H."/>
            <person name="Xiang L."/>
            <person name="Li Y."/>
            <person name="Xu Z."/>
            <person name="Ji A."/>
            <person name="Wang L."/>
            <person name="Lu S."/>
            <person name="Hayward A."/>
            <person name="Sun W."/>
            <person name="Li X."/>
            <person name="Schwartz D.C."/>
            <person name="Wang Y."/>
            <person name="Chen S."/>
        </authorList>
    </citation>
    <scope>NUCLEOTIDE SEQUENCE [LARGE SCALE GENOMIC DNA]</scope>
    <source>
        <strain evidence="2 3">ZZ0214-1</strain>
    </source>
</reference>
<name>A0A2G8SIE3_9APHY</name>
<proteinExistence type="predicted"/>
<dbReference type="STRING" id="1077348.A0A2G8SIE3"/>